<accession>A0A8X6G541</accession>
<protein>
    <submittedName>
        <fullName evidence="3">Uncharacterized protein</fullName>
    </submittedName>
</protein>
<dbReference type="Proteomes" id="UP000887116">
    <property type="component" value="Unassembled WGS sequence"/>
</dbReference>
<feature type="compositionally biased region" description="Polar residues" evidence="1">
    <location>
        <begin position="78"/>
        <end position="91"/>
    </location>
</feature>
<reference evidence="3" key="1">
    <citation type="submission" date="2020-07" db="EMBL/GenBank/DDBJ databases">
        <title>Multicomponent nature underlies the extraordinary mechanical properties of spider dragline silk.</title>
        <authorList>
            <person name="Kono N."/>
            <person name="Nakamura H."/>
            <person name="Mori M."/>
            <person name="Yoshida Y."/>
            <person name="Ohtoshi R."/>
            <person name="Malay A.D."/>
            <person name="Moran D.A.P."/>
            <person name="Tomita M."/>
            <person name="Numata K."/>
            <person name="Arakawa K."/>
        </authorList>
    </citation>
    <scope>NUCLEOTIDE SEQUENCE</scope>
</reference>
<evidence type="ECO:0000256" key="1">
    <source>
        <dbReference type="SAM" id="MobiDB-lite"/>
    </source>
</evidence>
<sequence length="91" mass="10500">MKRTPLHPTQLAHRPQYGRWRSGQNKPPMGYSRNQVYYPQRPAFSILITHPLLLSGRPCIQSVSQQRPADLRPDAPTFQPSQRLPENNTII</sequence>
<dbReference type="AlphaFoldDB" id="A0A8X6G541"/>
<dbReference type="EMBL" id="BMAO01014686">
    <property type="protein sequence ID" value="GFQ96502.1"/>
    <property type="molecule type" value="Genomic_DNA"/>
</dbReference>
<evidence type="ECO:0000313" key="3">
    <source>
        <dbReference type="EMBL" id="GFQ96502.1"/>
    </source>
</evidence>
<dbReference type="EMBL" id="BMAO01011003">
    <property type="protein sequence ID" value="GFQ70734.1"/>
    <property type="molecule type" value="Genomic_DNA"/>
</dbReference>
<feature type="region of interest" description="Disordered" evidence="1">
    <location>
        <begin position="1"/>
        <end position="32"/>
    </location>
</feature>
<evidence type="ECO:0000313" key="4">
    <source>
        <dbReference type="EMBL" id="GFR00978.1"/>
    </source>
</evidence>
<feature type="region of interest" description="Disordered" evidence="1">
    <location>
        <begin position="65"/>
        <end position="91"/>
    </location>
</feature>
<keyword evidence="6" id="KW-1185">Reference proteome</keyword>
<organism evidence="3 6">
    <name type="scientific">Trichonephila clavata</name>
    <name type="common">Joro spider</name>
    <name type="synonym">Nephila clavata</name>
    <dbReference type="NCBI Taxonomy" id="2740835"/>
    <lineage>
        <taxon>Eukaryota</taxon>
        <taxon>Metazoa</taxon>
        <taxon>Ecdysozoa</taxon>
        <taxon>Arthropoda</taxon>
        <taxon>Chelicerata</taxon>
        <taxon>Arachnida</taxon>
        <taxon>Araneae</taxon>
        <taxon>Araneomorphae</taxon>
        <taxon>Entelegynae</taxon>
        <taxon>Araneoidea</taxon>
        <taxon>Nephilidae</taxon>
        <taxon>Trichonephila</taxon>
    </lineage>
</organism>
<dbReference type="EMBL" id="BMAO01028227">
    <property type="protein sequence ID" value="GFR22892.1"/>
    <property type="molecule type" value="Genomic_DNA"/>
</dbReference>
<gene>
    <name evidence="3" type="ORF">TNCT_256321</name>
    <name evidence="5" type="ORF">TNCT_478861</name>
    <name evidence="4" type="ORF">TNCT_583221</name>
    <name evidence="2" type="ORF">TNCT_9881</name>
</gene>
<proteinExistence type="predicted"/>
<name>A0A8X6G541_TRICU</name>
<evidence type="ECO:0000313" key="6">
    <source>
        <dbReference type="Proteomes" id="UP000887116"/>
    </source>
</evidence>
<evidence type="ECO:0000313" key="2">
    <source>
        <dbReference type="EMBL" id="GFQ70734.1"/>
    </source>
</evidence>
<dbReference type="EMBL" id="BMAO01015321">
    <property type="protein sequence ID" value="GFR00978.1"/>
    <property type="molecule type" value="Genomic_DNA"/>
</dbReference>
<comment type="caution">
    <text evidence="3">The sequence shown here is derived from an EMBL/GenBank/DDBJ whole genome shotgun (WGS) entry which is preliminary data.</text>
</comment>
<evidence type="ECO:0000313" key="5">
    <source>
        <dbReference type="EMBL" id="GFR22892.1"/>
    </source>
</evidence>